<gene>
    <name evidence="1" type="ORF">ONZ51_g8639</name>
</gene>
<dbReference type="EMBL" id="JAPEVG010000267">
    <property type="protein sequence ID" value="KAJ8469968.1"/>
    <property type="molecule type" value="Genomic_DNA"/>
</dbReference>
<dbReference type="CDD" id="cd22811">
    <property type="entry name" value="agbl-like"/>
    <property type="match status" value="1"/>
</dbReference>
<sequence>MQVAHPDVDARDARTSLQIPLVEPSVLQVVRGDVLNSTLLTRLPAQNQLKGNEVRPLSTDIQSTQPITTTVSPLPKPFFVTIMQFKLATFATLAAAVATFAPSALAASCYSQSGCPNCESKSSVFSARQQFCGSDDWSHSSSLSWGWAHVTLDGEFATQQECWDGFEQIIDQCYGSKDGGVYNFDFNGKSARLDVGFCNCE</sequence>
<evidence type="ECO:0000313" key="1">
    <source>
        <dbReference type="EMBL" id="KAJ8469968.1"/>
    </source>
</evidence>
<dbReference type="Pfam" id="PF21691">
    <property type="entry name" value="LDL"/>
    <property type="match status" value="1"/>
</dbReference>
<organism evidence="1 2">
    <name type="scientific">Trametes cubensis</name>
    <dbReference type="NCBI Taxonomy" id="1111947"/>
    <lineage>
        <taxon>Eukaryota</taxon>
        <taxon>Fungi</taxon>
        <taxon>Dikarya</taxon>
        <taxon>Basidiomycota</taxon>
        <taxon>Agaricomycotina</taxon>
        <taxon>Agaricomycetes</taxon>
        <taxon>Polyporales</taxon>
        <taxon>Polyporaceae</taxon>
        <taxon>Trametes</taxon>
    </lineage>
</organism>
<dbReference type="AlphaFoldDB" id="A0AAD7TQE0"/>
<comment type="caution">
    <text evidence="1">The sequence shown here is derived from an EMBL/GenBank/DDBJ whole genome shotgun (WGS) entry which is preliminary data.</text>
</comment>
<accession>A0AAD7TQE0</accession>
<reference evidence="1" key="1">
    <citation type="submission" date="2022-11" db="EMBL/GenBank/DDBJ databases">
        <title>Genome Sequence of Cubamyces cubensis.</title>
        <authorList>
            <person name="Buettner E."/>
        </authorList>
    </citation>
    <scope>NUCLEOTIDE SEQUENCE</scope>
    <source>
        <strain evidence="1">MPL-01</strain>
    </source>
</reference>
<dbReference type="InterPro" id="IPR048508">
    <property type="entry name" value="LDL"/>
</dbReference>
<keyword evidence="2" id="KW-1185">Reference proteome</keyword>
<proteinExistence type="predicted"/>
<protein>
    <submittedName>
        <fullName evidence="1">Uncharacterized protein</fullName>
    </submittedName>
</protein>
<dbReference type="Proteomes" id="UP001215151">
    <property type="component" value="Unassembled WGS sequence"/>
</dbReference>
<name>A0AAD7TQE0_9APHY</name>
<evidence type="ECO:0000313" key="2">
    <source>
        <dbReference type="Proteomes" id="UP001215151"/>
    </source>
</evidence>